<sequence>MGRQHAARSTMDAERAANQASNPSFVDRARDDALRSGVRASAASRAVTKVHRHRAGVDVAARVAGTGAEEEEEEEEVDALGFERRRRAAESRARDDAPDTARVAQQRRHRESSSDSDASSESESEDEAARDARRAAIRARAAAREVELERGDFAEDDNDVDEAGAVHAHASAGRFAEAPDVGDASSSSYETDSEYETDSDDSDVDVGGGSRKLFKPIFVRASERDTIEERDRINAELEAEAEKNAEAKAAKKAESKKLVELEVRREEELARALDEMEPSDVDTEDEFDDVGAFDAWKTRELERLKTDRIQRELMYREREEQERIRNMTEEERDLYHAKRIAKQKADEKDKPKMAFMQKYYHKGAFFQESADDAFGTAGPDEIYKRDFTAPTELERGDKTLLPAAMQVRKGTFGMRGNTKWTHLANEDTSIRKDETDDLWSGKNRDVRALKAKATEKQAGMKKI</sequence>
<dbReference type="EMBL" id="HBEW01005094">
    <property type="protein sequence ID" value="CAD8583231.1"/>
    <property type="molecule type" value="Transcribed_RNA"/>
</dbReference>
<gene>
    <name evidence="4" type="ORF">OMED0929_LOCUS4279</name>
</gene>
<proteinExistence type="predicted"/>
<feature type="compositionally biased region" description="Acidic residues" evidence="2">
    <location>
        <begin position="191"/>
        <end position="204"/>
    </location>
</feature>
<dbReference type="InterPro" id="IPR009730">
    <property type="entry name" value="MFAP1_C"/>
</dbReference>
<evidence type="ECO:0000256" key="2">
    <source>
        <dbReference type="SAM" id="MobiDB-lite"/>
    </source>
</evidence>
<dbReference type="PANTHER" id="PTHR15327">
    <property type="entry name" value="MICROFIBRIL-ASSOCIATED PROTEIN"/>
    <property type="match status" value="1"/>
</dbReference>
<keyword evidence="1" id="KW-0175">Coiled coil</keyword>
<accession>A0A7S0KIY6</accession>
<evidence type="ECO:0000313" key="4">
    <source>
        <dbReference type="EMBL" id="CAD8583231.1"/>
    </source>
</evidence>
<feature type="compositionally biased region" description="Low complexity" evidence="2">
    <location>
        <begin position="57"/>
        <end position="67"/>
    </location>
</feature>
<reference evidence="4" key="1">
    <citation type="submission" date="2021-01" db="EMBL/GenBank/DDBJ databases">
        <authorList>
            <person name="Corre E."/>
            <person name="Pelletier E."/>
            <person name="Niang G."/>
            <person name="Scheremetjew M."/>
            <person name="Finn R."/>
            <person name="Kale V."/>
            <person name="Holt S."/>
            <person name="Cochrane G."/>
            <person name="Meng A."/>
            <person name="Brown T."/>
            <person name="Cohen L."/>
        </authorList>
    </citation>
    <scope>NUCLEOTIDE SEQUENCE</scope>
    <source>
        <strain evidence="4">Clade-D-RCC2572</strain>
    </source>
</reference>
<feature type="compositionally biased region" description="Basic and acidic residues" evidence="2">
    <location>
        <begin position="88"/>
        <end position="99"/>
    </location>
</feature>
<dbReference type="Pfam" id="PF06991">
    <property type="entry name" value="MFAP1"/>
    <property type="match status" value="1"/>
</dbReference>
<organism evidence="4">
    <name type="scientific">Ostreococcus mediterraneus</name>
    <dbReference type="NCBI Taxonomy" id="1486918"/>
    <lineage>
        <taxon>Eukaryota</taxon>
        <taxon>Viridiplantae</taxon>
        <taxon>Chlorophyta</taxon>
        <taxon>Mamiellophyceae</taxon>
        <taxon>Mamiellales</taxon>
        <taxon>Bathycoccaceae</taxon>
        <taxon>Ostreococcus</taxon>
    </lineage>
</organism>
<feature type="compositionally biased region" description="Basic and acidic residues" evidence="2">
    <location>
        <begin position="142"/>
        <end position="153"/>
    </location>
</feature>
<dbReference type="InterPro" id="IPR033194">
    <property type="entry name" value="MFAP1"/>
</dbReference>
<dbReference type="AlphaFoldDB" id="A0A7S0KIY6"/>
<feature type="region of interest" description="Disordered" evidence="2">
    <location>
        <begin position="1"/>
        <end position="210"/>
    </location>
</feature>
<feature type="compositionally biased region" description="Low complexity" evidence="2">
    <location>
        <begin position="35"/>
        <end position="46"/>
    </location>
</feature>
<name>A0A7S0KIY6_9CHLO</name>
<feature type="domain" description="Micro-fibrillar-associated protein 1 C-terminal" evidence="3">
    <location>
        <begin position="210"/>
        <end position="428"/>
    </location>
</feature>
<evidence type="ECO:0000259" key="3">
    <source>
        <dbReference type="Pfam" id="PF06991"/>
    </source>
</evidence>
<feature type="coiled-coil region" evidence="1">
    <location>
        <begin position="230"/>
        <end position="271"/>
    </location>
</feature>
<evidence type="ECO:0000256" key="1">
    <source>
        <dbReference type="SAM" id="Coils"/>
    </source>
</evidence>
<feature type="compositionally biased region" description="Acidic residues" evidence="2">
    <location>
        <begin position="68"/>
        <end position="78"/>
    </location>
</feature>
<protein>
    <recommendedName>
        <fullName evidence="3">Micro-fibrillar-associated protein 1 C-terminal domain-containing protein</fullName>
    </recommendedName>
</protein>